<organism evidence="10 11">
    <name type="scientific">Allobranchiibius huperziae</name>
    <dbReference type="NCBI Taxonomy" id="1874116"/>
    <lineage>
        <taxon>Bacteria</taxon>
        <taxon>Bacillati</taxon>
        <taxon>Actinomycetota</taxon>
        <taxon>Actinomycetes</taxon>
        <taxon>Micrococcales</taxon>
        <taxon>Dermacoccaceae</taxon>
        <taxon>Allobranchiibius</taxon>
    </lineage>
</organism>
<keyword evidence="3" id="KW-0805">Transcription regulation</keyword>
<reference evidence="10 11" key="1">
    <citation type="submission" date="2020-07" db="EMBL/GenBank/DDBJ databases">
        <title>Sequencing the genomes of 1000 actinobacteria strains.</title>
        <authorList>
            <person name="Klenk H.-P."/>
        </authorList>
    </citation>
    <scope>NUCLEOTIDE SEQUENCE [LARGE SCALE GENOMIC DNA]</scope>
    <source>
        <strain evidence="10 11">DSM 29531</strain>
    </source>
</reference>
<dbReference type="Gene3D" id="3.40.50.2300">
    <property type="match status" value="1"/>
</dbReference>
<evidence type="ECO:0000256" key="3">
    <source>
        <dbReference type="ARBA" id="ARBA00023015"/>
    </source>
</evidence>
<dbReference type="PANTHER" id="PTHR48111:SF28">
    <property type="entry name" value="TRANSCRIPTIONAL REGULATORY PROTEIN TCRX-RELATED"/>
    <property type="match status" value="1"/>
</dbReference>
<dbReference type="EMBL" id="JACCFW010000001">
    <property type="protein sequence ID" value="NYJ76396.1"/>
    <property type="molecule type" value="Genomic_DNA"/>
</dbReference>
<dbReference type="GO" id="GO:0032993">
    <property type="term" value="C:protein-DNA complex"/>
    <property type="evidence" value="ECO:0007669"/>
    <property type="project" value="TreeGrafter"/>
</dbReference>
<evidence type="ECO:0000256" key="4">
    <source>
        <dbReference type="ARBA" id="ARBA00023125"/>
    </source>
</evidence>
<dbReference type="RefSeq" id="WP_179483457.1">
    <property type="nucleotide sequence ID" value="NZ_JACCFW010000001.1"/>
</dbReference>
<dbReference type="PANTHER" id="PTHR48111">
    <property type="entry name" value="REGULATOR OF RPOS"/>
    <property type="match status" value="1"/>
</dbReference>
<dbReference type="Proteomes" id="UP000571817">
    <property type="component" value="Unassembled WGS sequence"/>
</dbReference>
<dbReference type="InterPro" id="IPR001867">
    <property type="entry name" value="OmpR/PhoB-type_DNA-bd"/>
</dbReference>
<feature type="domain" description="OmpR/PhoB-type" evidence="9">
    <location>
        <begin position="143"/>
        <end position="240"/>
    </location>
</feature>
<evidence type="ECO:0000256" key="5">
    <source>
        <dbReference type="ARBA" id="ARBA00023163"/>
    </source>
</evidence>
<dbReference type="Pfam" id="PF00486">
    <property type="entry name" value="Trans_reg_C"/>
    <property type="match status" value="1"/>
</dbReference>
<dbReference type="Pfam" id="PF00072">
    <property type="entry name" value="Response_reg"/>
    <property type="match status" value="1"/>
</dbReference>
<feature type="DNA-binding region" description="OmpR/PhoB-type" evidence="7">
    <location>
        <begin position="143"/>
        <end position="240"/>
    </location>
</feature>
<evidence type="ECO:0000256" key="2">
    <source>
        <dbReference type="ARBA" id="ARBA00023012"/>
    </source>
</evidence>
<gene>
    <name evidence="10" type="ORF">HNR15_003359</name>
</gene>
<dbReference type="PROSITE" id="PS51755">
    <property type="entry name" value="OMPR_PHOB"/>
    <property type="match status" value="1"/>
</dbReference>
<sequence length="243" mass="26706">MCPAVGSPPTAADGRRLRVLVVEDEAGLAEALVAAFDFRGWDAESAVTIDQATKTVQLRAPDLVVLDVMLPDGSGFDLLTTLRARNPQLAVLFLTARDAPQDRVHGIELGGDDYITKPFDLSEVLARSQGLMRRAGLLRQQQGNQLQVADLLIDVDGHEARRAGELITLTATEFALLRYLAGHQRRVLSKEELLRKVWGSDFDGTSHVVELYVSYLRKKVDAGREPLIHTVRGAGYVMRPPLT</sequence>
<dbReference type="InterPro" id="IPR039420">
    <property type="entry name" value="WalR-like"/>
</dbReference>
<dbReference type="SMART" id="SM00448">
    <property type="entry name" value="REC"/>
    <property type="match status" value="1"/>
</dbReference>
<dbReference type="AlphaFoldDB" id="A0A853DFT6"/>
<feature type="domain" description="Response regulatory" evidence="8">
    <location>
        <begin position="18"/>
        <end position="132"/>
    </location>
</feature>
<dbReference type="CDD" id="cd00383">
    <property type="entry name" value="trans_reg_C"/>
    <property type="match status" value="1"/>
</dbReference>
<dbReference type="GO" id="GO:0005829">
    <property type="term" value="C:cytosol"/>
    <property type="evidence" value="ECO:0007669"/>
    <property type="project" value="TreeGrafter"/>
</dbReference>
<dbReference type="InterPro" id="IPR001789">
    <property type="entry name" value="Sig_transdc_resp-reg_receiver"/>
</dbReference>
<accession>A0A853DFT6</accession>
<dbReference type="GO" id="GO:0000156">
    <property type="term" value="F:phosphorelay response regulator activity"/>
    <property type="evidence" value="ECO:0007669"/>
    <property type="project" value="TreeGrafter"/>
</dbReference>
<dbReference type="SMART" id="SM00862">
    <property type="entry name" value="Trans_reg_C"/>
    <property type="match status" value="1"/>
</dbReference>
<keyword evidence="11" id="KW-1185">Reference proteome</keyword>
<dbReference type="GO" id="GO:0000976">
    <property type="term" value="F:transcription cis-regulatory region binding"/>
    <property type="evidence" value="ECO:0007669"/>
    <property type="project" value="TreeGrafter"/>
</dbReference>
<evidence type="ECO:0000259" key="8">
    <source>
        <dbReference type="PROSITE" id="PS50110"/>
    </source>
</evidence>
<dbReference type="Gene3D" id="6.10.250.690">
    <property type="match status" value="1"/>
</dbReference>
<proteinExistence type="predicted"/>
<evidence type="ECO:0000256" key="1">
    <source>
        <dbReference type="ARBA" id="ARBA00022553"/>
    </source>
</evidence>
<dbReference type="Gene3D" id="1.10.10.10">
    <property type="entry name" value="Winged helix-like DNA-binding domain superfamily/Winged helix DNA-binding domain"/>
    <property type="match status" value="1"/>
</dbReference>
<evidence type="ECO:0000313" key="10">
    <source>
        <dbReference type="EMBL" id="NYJ76396.1"/>
    </source>
</evidence>
<dbReference type="InterPro" id="IPR036388">
    <property type="entry name" value="WH-like_DNA-bd_sf"/>
</dbReference>
<dbReference type="GO" id="GO:0006355">
    <property type="term" value="P:regulation of DNA-templated transcription"/>
    <property type="evidence" value="ECO:0007669"/>
    <property type="project" value="InterPro"/>
</dbReference>
<dbReference type="InterPro" id="IPR011006">
    <property type="entry name" value="CheY-like_superfamily"/>
</dbReference>
<keyword evidence="2" id="KW-0902">Two-component regulatory system</keyword>
<dbReference type="FunFam" id="1.10.10.10:FF:000005">
    <property type="entry name" value="Two-component system response regulator"/>
    <property type="match status" value="1"/>
</dbReference>
<feature type="modified residue" description="4-aspartylphosphate" evidence="6">
    <location>
        <position position="67"/>
    </location>
</feature>
<comment type="caution">
    <text evidence="10">The sequence shown here is derived from an EMBL/GenBank/DDBJ whole genome shotgun (WGS) entry which is preliminary data.</text>
</comment>
<protein>
    <submittedName>
        <fullName evidence="10">Two-component system OmpR family response regulator</fullName>
    </submittedName>
</protein>
<evidence type="ECO:0000259" key="9">
    <source>
        <dbReference type="PROSITE" id="PS51755"/>
    </source>
</evidence>
<dbReference type="SUPFAM" id="SSF52172">
    <property type="entry name" value="CheY-like"/>
    <property type="match status" value="1"/>
</dbReference>
<keyword evidence="4 7" id="KW-0238">DNA-binding</keyword>
<name>A0A853DFT6_9MICO</name>
<evidence type="ECO:0000256" key="6">
    <source>
        <dbReference type="PROSITE-ProRule" id="PRU00169"/>
    </source>
</evidence>
<keyword evidence="5" id="KW-0804">Transcription</keyword>
<dbReference type="PROSITE" id="PS50110">
    <property type="entry name" value="RESPONSE_REGULATORY"/>
    <property type="match status" value="1"/>
</dbReference>
<evidence type="ECO:0000313" key="11">
    <source>
        <dbReference type="Proteomes" id="UP000571817"/>
    </source>
</evidence>
<evidence type="ECO:0000256" key="7">
    <source>
        <dbReference type="PROSITE-ProRule" id="PRU01091"/>
    </source>
</evidence>
<keyword evidence="1 6" id="KW-0597">Phosphoprotein</keyword>